<feature type="transmembrane region" description="Helical" evidence="7">
    <location>
        <begin position="110"/>
        <end position="130"/>
    </location>
</feature>
<comment type="subcellular location">
    <subcellularLocation>
        <location evidence="1 7">Cell membrane</location>
        <topology evidence="1 7">Multi-pass membrane protein</topology>
    </subcellularLocation>
</comment>
<dbReference type="Gene3D" id="1.10.3720.10">
    <property type="entry name" value="MetI-like"/>
    <property type="match status" value="1"/>
</dbReference>
<evidence type="ECO:0000256" key="2">
    <source>
        <dbReference type="ARBA" id="ARBA00022448"/>
    </source>
</evidence>
<keyword evidence="5 7" id="KW-1133">Transmembrane helix</keyword>
<evidence type="ECO:0000259" key="8">
    <source>
        <dbReference type="PROSITE" id="PS50928"/>
    </source>
</evidence>
<dbReference type="PANTHER" id="PTHR43744">
    <property type="entry name" value="ABC TRANSPORTER PERMEASE PROTEIN MG189-RELATED-RELATED"/>
    <property type="match status" value="1"/>
</dbReference>
<dbReference type="InterPro" id="IPR000515">
    <property type="entry name" value="MetI-like"/>
</dbReference>
<dbReference type="Proteomes" id="UP001597362">
    <property type="component" value="Unassembled WGS sequence"/>
</dbReference>
<name>A0ABW4YGA6_9BACL</name>
<dbReference type="InterPro" id="IPR035906">
    <property type="entry name" value="MetI-like_sf"/>
</dbReference>
<feature type="transmembrane region" description="Helical" evidence="7">
    <location>
        <begin position="12"/>
        <end position="32"/>
    </location>
</feature>
<accession>A0ABW4YGA6</accession>
<comment type="similarity">
    <text evidence="7">Belongs to the binding-protein-dependent transport system permease family.</text>
</comment>
<comment type="caution">
    <text evidence="9">The sequence shown here is derived from an EMBL/GenBank/DDBJ whole genome shotgun (WGS) entry which is preliminary data.</text>
</comment>
<evidence type="ECO:0000256" key="6">
    <source>
        <dbReference type="ARBA" id="ARBA00023136"/>
    </source>
</evidence>
<keyword evidence="3" id="KW-1003">Cell membrane</keyword>
<feature type="transmembrane region" description="Helical" evidence="7">
    <location>
        <begin position="266"/>
        <end position="285"/>
    </location>
</feature>
<dbReference type="PANTHER" id="PTHR43744:SF9">
    <property type="entry name" value="POLYGALACTURONAN_RHAMNOGALACTURONAN TRANSPORT SYSTEM PERMEASE PROTEIN YTCP"/>
    <property type="match status" value="1"/>
</dbReference>
<dbReference type="Pfam" id="PF00528">
    <property type="entry name" value="BPD_transp_1"/>
    <property type="match status" value="1"/>
</dbReference>
<keyword evidence="2 7" id="KW-0813">Transport</keyword>
<keyword evidence="4 7" id="KW-0812">Transmembrane</keyword>
<evidence type="ECO:0000313" key="10">
    <source>
        <dbReference type="Proteomes" id="UP001597362"/>
    </source>
</evidence>
<evidence type="ECO:0000256" key="4">
    <source>
        <dbReference type="ARBA" id="ARBA00022692"/>
    </source>
</evidence>
<organism evidence="9 10">
    <name type="scientific">Paenibacillus yanchengensis</name>
    <dbReference type="NCBI Taxonomy" id="2035833"/>
    <lineage>
        <taxon>Bacteria</taxon>
        <taxon>Bacillati</taxon>
        <taxon>Bacillota</taxon>
        <taxon>Bacilli</taxon>
        <taxon>Bacillales</taxon>
        <taxon>Paenibacillaceae</taxon>
        <taxon>Paenibacillus</taxon>
    </lineage>
</organism>
<keyword evidence="10" id="KW-1185">Reference proteome</keyword>
<dbReference type="EMBL" id="JBHUHO010000008">
    <property type="protein sequence ID" value="MFD2114671.1"/>
    <property type="molecule type" value="Genomic_DNA"/>
</dbReference>
<gene>
    <name evidence="9" type="ORF">ACFSJH_02770</name>
</gene>
<evidence type="ECO:0000256" key="1">
    <source>
        <dbReference type="ARBA" id="ARBA00004651"/>
    </source>
</evidence>
<feature type="transmembrane region" description="Helical" evidence="7">
    <location>
        <begin position="183"/>
        <end position="208"/>
    </location>
</feature>
<evidence type="ECO:0000256" key="7">
    <source>
        <dbReference type="RuleBase" id="RU363032"/>
    </source>
</evidence>
<dbReference type="SUPFAM" id="SSF161098">
    <property type="entry name" value="MetI-like"/>
    <property type="match status" value="1"/>
</dbReference>
<dbReference type="RefSeq" id="WP_377769691.1">
    <property type="nucleotide sequence ID" value="NZ_JBHUHO010000008.1"/>
</dbReference>
<evidence type="ECO:0000256" key="5">
    <source>
        <dbReference type="ARBA" id="ARBA00022989"/>
    </source>
</evidence>
<feature type="transmembrane region" description="Helical" evidence="7">
    <location>
        <begin position="71"/>
        <end position="98"/>
    </location>
</feature>
<evidence type="ECO:0000256" key="3">
    <source>
        <dbReference type="ARBA" id="ARBA00022475"/>
    </source>
</evidence>
<dbReference type="CDD" id="cd06261">
    <property type="entry name" value="TM_PBP2"/>
    <property type="match status" value="1"/>
</dbReference>
<feature type="domain" description="ABC transmembrane type-1" evidence="8">
    <location>
        <begin position="75"/>
        <end position="285"/>
    </location>
</feature>
<keyword evidence="6 7" id="KW-0472">Membrane</keyword>
<proteinExistence type="inferred from homology"/>
<feature type="transmembrane region" description="Helical" evidence="7">
    <location>
        <begin position="142"/>
        <end position="162"/>
    </location>
</feature>
<sequence>MVKRWRTSDVLMDTFIYGSLAILSFLSLYPFWNAIVIAFNQGSDTALGGLTFWPRAFTLDNFKVILSDTRFFNAMGISLARTIVGTFFSIFFTALLAYGLSKRGIVGRNVYMMIAIFTMYFQGGLIPTYLWLRELGMFNNFWVLFVPFLVTVWNMIVFRTFFQQIPAGLEESAKMDGCTNYGVFFRVVIPLSGPVIATLSLFQAVFFWNEWFNAGIYINNTNLLPVQNYLVNLINSNSSQEMLAELSNVPGGAGDAVNRSITPKSLQMTALIVVSMPIIMVYPFVQKFFVKGVLIGSLKE</sequence>
<protein>
    <submittedName>
        <fullName evidence="9">Carbohydrate ABC transporter permease</fullName>
    </submittedName>
</protein>
<dbReference type="PROSITE" id="PS50928">
    <property type="entry name" value="ABC_TM1"/>
    <property type="match status" value="1"/>
</dbReference>
<evidence type="ECO:0000313" key="9">
    <source>
        <dbReference type="EMBL" id="MFD2114671.1"/>
    </source>
</evidence>
<reference evidence="10" key="1">
    <citation type="journal article" date="2019" name="Int. J. Syst. Evol. Microbiol.">
        <title>The Global Catalogue of Microorganisms (GCM) 10K type strain sequencing project: providing services to taxonomists for standard genome sequencing and annotation.</title>
        <authorList>
            <consortium name="The Broad Institute Genomics Platform"/>
            <consortium name="The Broad Institute Genome Sequencing Center for Infectious Disease"/>
            <person name="Wu L."/>
            <person name="Ma J."/>
        </authorList>
    </citation>
    <scope>NUCLEOTIDE SEQUENCE [LARGE SCALE GENOMIC DNA]</scope>
    <source>
        <strain evidence="10">GH52</strain>
    </source>
</reference>